<dbReference type="PANTHER" id="PTHR43861">
    <property type="entry name" value="TRANS-ACONITATE 2-METHYLTRANSFERASE-RELATED"/>
    <property type="match status" value="1"/>
</dbReference>
<keyword evidence="2" id="KW-0808">Transferase</keyword>
<dbReference type="Gene3D" id="3.40.50.150">
    <property type="entry name" value="Vaccinia Virus protein VP39"/>
    <property type="match status" value="1"/>
</dbReference>
<dbReference type="InterPro" id="IPR041698">
    <property type="entry name" value="Methyltransf_25"/>
</dbReference>
<feature type="domain" description="Methyltransferase" evidence="3">
    <location>
        <begin position="43"/>
        <end position="136"/>
    </location>
</feature>
<protein>
    <submittedName>
        <fullName evidence="4">Cyclopropane-fatty-acyl-phospholipid synthase</fullName>
    </submittedName>
</protein>
<dbReference type="Proteomes" id="UP000191901">
    <property type="component" value="Chromosome"/>
</dbReference>
<evidence type="ECO:0000313" key="5">
    <source>
        <dbReference type="Proteomes" id="UP000191901"/>
    </source>
</evidence>
<dbReference type="KEGG" id="hhg:XM38_015450"/>
<evidence type="ECO:0000256" key="2">
    <source>
        <dbReference type="ARBA" id="ARBA00022679"/>
    </source>
</evidence>
<dbReference type="AlphaFoldDB" id="A0A1Z3HK00"/>
<dbReference type="InterPro" id="IPR029063">
    <property type="entry name" value="SAM-dependent_MTases_sf"/>
</dbReference>
<dbReference type="OrthoDB" id="9791837at2"/>
<sequence>MNASAKFWNKVADGYVKQPIADEAAYQKKLQVTRDYFQPSMNVLEFGCGTGSTALVHAPYVHHIRAIDFSVNMIAIAQAKAAEQNIQNVTFEQASIDELSVPDGTYDAVLGLNVLHLLADKETAIAKVYKMLQPSGAFITSTICMGDTMAWFKLIAPIGKALGLFPLVKVFTVKDLETSLTDAGFEIDYQWQAGDYQSPIGNAKIVFIVAKKPEPR</sequence>
<dbReference type="Pfam" id="PF13649">
    <property type="entry name" value="Methyltransf_25"/>
    <property type="match status" value="1"/>
</dbReference>
<dbReference type="SUPFAM" id="SSF53335">
    <property type="entry name" value="S-adenosyl-L-methionine-dependent methyltransferases"/>
    <property type="match status" value="1"/>
</dbReference>
<name>A0A1Z3HK00_9CYAN</name>
<reference evidence="4 5" key="1">
    <citation type="journal article" date="2016" name="Biochim. Biophys. Acta">
        <title>Characterization of red-shifted phycobilisomes isolated from the chlorophyll f-containing cyanobacterium Halomicronema hongdechloris.</title>
        <authorList>
            <person name="Li Y."/>
            <person name="Lin Y."/>
            <person name="Garvey C.J."/>
            <person name="Birch D."/>
            <person name="Corkery R.W."/>
            <person name="Loughlin P.C."/>
            <person name="Scheer H."/>
            <person name="Willows R.D."/>
            <person name="Chen M."/>
        </authorList>
    </citation>
    <scope>NUCLEOTIDE SEQUENCE [LARGE SCALE GENOMIC DNA]</scope>
    <source>
        <strain evidence="4 5">C2206</strain>
    </source>
</reference>
<evidence type="ECO:0000313" key="4">
    <source>
        <dbReference type="EMBL" id="ASC70605.1"/>
    </source>
</evidence>
<dbReference type="GO" id="GO:0032259">
    <property type="term" value="P:methylation"/>
    <property type="evidence" value="ECO:0007669"/>
    <property type="project" value="UniProtKB-KW"/>
</dbReference>
<dbReference type="EMBL" id="CP021983">
    <property type="protein sequence ID" value="ASC70605.1"/>
    <property type="molecule type" value="Genomic_DNA"/>
</dbReference>
<keyword evidence="1" id="KW-0489">Methyltransferase</keyword>
<proteinExistence type="predicted"/>
<evidence type="ECO:0000256" key="1">
    <source>
        <dbReference type="ARBA" id="ARBA00022603"/>
    </source>
</evidence>
<dbReference type="GO" id="GO:0008168">
    <property type="term" value="F:methyltransferase activity"/>
    <property type="evidence" value="ECO:0007669"/>
    <property type="project" value="UniProtKB-KW"/>
</dbReference>
<organism evidence="4 5">
    <name type="scientific">Halomicronema hongdechloris C2206</name>
    <dbReference type="NCBI Taxonomy" id="1641165"/>
    <lineage>
        <taxon>Bacteria</taxon>
        <taxon>Bacillati</taxon>
        <taxon>Cyanobacteriota</taxon>
        <taxon>Cyanophyceae</taxon>
        <taxon>Nodosilineales</taxon>
        <taxon>Nodosilineaceae</taxon>
        <taxon>Halomicronema</taxon>
    </lineage>
</organism>
<accession>A0A1Z3HK00</accession>
<gene>
    <name evidence="4" type="ORF">XM38_015450</name>
</gene>
<dbReference type="PANTHER" id="PTHR43861:SF1">
    <property type="entry name" value="TRANS-ACONITATE 2-METHYLTRANSFERASE"/>
    <property type="match status" value="1"/>
</dbReference>
<keyword evidence="5" id="KW-1185">Reference proteome</keyword>
<evidence type="ECO:0000259" key="3">
    <source>
        <dbReference type="Pfam" id="PF13649"/>
    </source>
</evidence>
<dbReference type="RefSeq" id="WP_080812203.1">
    <property type="nucleotide sequence ID" value="NZ_CP021983.2"/>
</dbReference>
<dbReference type="CDD" id="cd02440">
    <property type="entry name" value="AdoMet_MTases"/>
    <property type="match status" value="1"/>
</dbReference>
<dbReference type="STRING" id="1641165.XM38_20365"/>